<keyword evidence="2" id="KW-0812">Transmembrane</keyword>
<dbReference type="PANTHER" id="PTHR35340">
    <property type="entry name" value="PQQ ENZYME REPEAT PROTEIN-RELATED"/>
    <property type="match status" value="1"/>
</dbReference>
<dbReference type="AlphaFoldDB" id="A0A9W9G3K4"/>
<keyword evidence="2" id="KW-1133">Transmembrane helix</keyword>
<reference evidence="4" key="1">
    <citation type="submission" date="2022-11" db="EMBL/GenBank/DDBJ databases">
        <authorList>
            <person name="Petersen C."/>
        </authorList>
    </citation>
    <scope>NUCLEOTIDE SEQUENCE</scope>
    <source>
        <strain evidence="4">IBT 30761</strain>
    </source>
</reference>
<dbReference type="PANTHER" id="PTHR35340:SF8">
    <property type="entry name" value="ASST-DOMAIN-CONTAINING PROTEIN"/>
    <property type="match status" value="1"/>
</dbReference>
<dbReference type="EMBL" id="JAPQKI010000002">
    <property type="protein sequence ID" value="KAJ5111459.1"/>
    <property type="molecule type" value="Genomic_DNA"/>
</dbReference>
<comment type="caution">
    <text evidence="4">The sequence shown here is derived from an EMBL/GenBank/DDBJ whole genome shotgun (WGS) entry which is preliminary data.</text>
</comment>
<evidence type="ECO:0000313" key="4">
    <source>
        <dbReference type="EMBL" id="KAJ5111459.1"/>
    </source>
</evidence>
<proteinExistence type="predicted"/>
<name>A0A9W9G3K4_9EURO</name>
<sequence length="643" mass="71452">MLFSAALLLLVLHNAVALREDGDLMSFVTLPEVRALKWEVTYHDRERVGPRYWFVAPYGQISPEAPTQKYQQYQVGPYIYDGEGKLVWAGPVQYDYMNVFDFRPVSDIDDEVELSFILNWELDGGGKGSGIVLDKHYKEQTRVYQPDEMHDFNMHEFNILPGGKSAVACTYHPQVANLADFGRPMEESWVVTGGFVELDMKTSEVLAQWNSKDAIALTESNMFPSTRGTPHGNEAGDFIISLRFTNTIYGISGETGQIMWRLTSGPEGDFDMDFTFSKQHDVKFVSSNGTHQVISMLNNASDERGNDENISSVLYIEMDTVAMTARVINRINRPDSSRTRLRGSAQTLPNGNIFAGWGERGYQSEHAPNGDVLMTARFASTRYSTYRAYKYEFIGRPAAPPDVVASVYGTNDDDTTTIIHVSWNGATDVAGWNFYAKADYRGGDVLIGHAKKSDFETMYIVDGYMDWISAEAVDAEGKAMGKSRVQRSEIPSNWKAVGFQGSESRPSPDDPSIINKVNETTEGATGAAGDKEVADKETTETTDGHDHDDSMNMDMDMGSDSDSDSPQTYADAKEVAKAVYQASEVIRGVGRLLIFILVACSVGGILAGAWRLIQKRKPRSYQHVLSEDGLPVEEIHMRSQAHD</sequence>
<keyword evidence="2" id="KW-0472">Membrane</keyword>
<protein>
    <recommendedName>
        <fullName evidence="6">ASST-domain-containing protein</fullName>
    </recommendedName>
</protein>
<feature type="chain" id="PRO_5040891825" description="ASST-domain-containing protein" evidence="3">
    <location>
        <begin position="18"/>
        <end position="643"/>
    </location>
</feature>
<keyword evidence="5" id="KW-1185">Reference proteome</keyword>
<dbReference type="InterPro" id="IPR039535">
    <property type="entry name" value="ASST-like"/>
</dbReference>
<evidence type="ECO:0000256" key="1">
    <source>
        <dbReference type="SAM" id="MobiDB-lite"/>
    </source>
</evidence>
<dbReference type="InterPro" id="IPR053143">
    <property type="entry name" value="Arylsulfate_ST"/>
</dbReference>
<evidence type="ECO:0008006" key="6">
    <source>
        <dbReference type="Google" id="ProtNLM"/>
    </source>
</evidence>
<evidence type="ECO:0000256" key="2">
    <source>
        <dbReference type="SAM" id="Phobius"/>
    </source>
</evidence>
<feature type="transmembrane region" description="Helical" evidence="2">
    <location>
        <begin position="592"/>
        <end position="613"/>
    </location>
</feature>
<evidence type="ECO:0000313" key="5">
    <source>
        <dbReference type="Proteomes" id="UP001149074"/>
    </source>
</evidence>
<feature type="signal peptide" evidence="3">
    <location>
        <begin position="1"/>
        <end position="17"/>
    </location>
</feature>
<reference evidence="4" key="2">
    <citation type="journal article" date="2023" name="IMA Fungus">
        <title>Comparative genomic study of the Penicillium genus elucidates a diverse pangenome and 15 lateral gene transfer events.</title>
        <authorList>
            <person name="Petersen C."/>
            <person name="Sorensen T."/>
            <person name="Nielsen M.R."/>
            <person name="Sondergaard T.E."/>
            <person name="Sorensen J.L."/>
            <person name="Fitzpatrick D.A."/>
            <person name="Frisvad J.C."/>
            <person name="Nielsen K.L."/>
        </authorList>
    </citation>
    <scope>NUCLEOTIDE SEQUENCE</scope>
    <source>
        <strain evidence="4">IBT 30761</strain>
    </source>
</reference>
<keyword evidence="3" id="KW-0732">Signal</keyword>
<feature type="region of interest" description="Disordered" evidence="1">
    <location>
        <begin position="483"/>
        <end position="569"/>
    </location>
</feature>
<organism evidence="4 5">
    <name type="scientific">Penicillium argentinense</name>
    <dbReference type="NCBI Taxonomy" id="1131581"/>
    <lineage>
        <taxon>Eukaryota</taxon>
        <taxon>Fungi</taxon>
        <taxon>Dikarya</taxon>
        <taxon>Ascomycota</taxon>
        <taxon>Pezizomycotina</taxon>
        <taxon>Eurotiomycetes</taxon>
        <taxon>Eurotiomycetidae</taxon>
        <taxon>Eurotiales</taxon>
        <taxon>Aspergillaceae</taxon>
        <taxon>Penicillium</taxon>
    </lineage>
</organism>
<dbReference type="OrthoDB" id="5427350at2759"/>
<dbReference type="GeneID" id="81353467"/>
<accession>A0A9W9G3K4</accession>
<feature type="compositionally biased region" description="Basic and acidic residues" evidence="1">
    <location>
        <begin position="529"/>
        <end position="550"/>
    </location>
</feature>
<evidence type="ECO:0000256" key="3">
    <source>
        <dbReference type="SAM" id="SignalP"/>
    </source>
</evidence>
<dbReference type="Proteomes" id="UP001149074">
    <property type="component" value="Unassembled WGS sequence"/>
</dbReference>
<gene>
    <name evidence="4" type="ORF">N7532_001994</name>
</gene>
<dbReference type="RefSeq" id="XP_056479529.1">
    <property type="nucleotide sequence ID" value="XM_056614488.1"/>
</dbReference>
<dbReference type="Pfam" id="PF14269">
    <property type="entry name" value="Arylsulfotran_2"/>
    <property type="match status" value="1"/>
</dbReference>